<proteinExistence type="inferred from homology"/>
<dbReference type="InterPro" id="IPR058980">
    <property type="entry name" value="Glyco_transf_N"/>
</dbReference>
<dbReference type="Pfam" id="PF26168">
    <property type="entry name" value="Glyco_transf_N"/>
    <property type="match status" value="1"/>
</dbReference>
<dbReference type="PROSITE" id="PS00375">
    <property type="entry name" value="UDPGT"/>
    <property type="match status" value="1"/>
</dbReference>
<protein>
    <recommendedName>
        <fullName evidence="5">Glycosyltransferase</fullName>
        <ecNumber evidence="5">2.4.1.-</ecNumber>
    </recommendedName>
</protein>
<dbReference type="Pfam" id="PF00201">
    <property type="entry name" value="UDPGT"/>
    <property type="match status" value="1"/>
</dbReference>
<evidence type="ECO:0000256" key="1">
    <source>
        <dbReference type="ARBA" id="ARBA00009995"/>
    </source>
</evidence>
<comment type="similarity">
    <text evidence="1 4">Belongs to the UDP-glycosyltransferase family.</text>
</comment>
<dbReference type="InterPro" id="IPR002213">
    <property type="entry name" value="UDP_glucos_trans"/>
</dbReference>
<dbReference type="FunFam" id="3.40.50.2000:FF:000047">
    <property type="entry name" value="Glycosyltransferase"/>
    <property type="match status" value="1"/>
</dbReference>
<evidence type="ECO:0000259" key="6">
    <source>
        <dbReference type="Pfam" id="PF26168"/>
    </source>
</evidence>
<dbReference type="AlphaFoldDB" id="A0A6P4AQ36"/>
<evidence type="ECO:0000256" key="3">
    <source>
        <dbReference type="ARBA" id="ARBA00022679"/>
    </source>
</evidence>
<dbReference type="FunCoup" id="A0A6P4AQ36">
    <property type="interactions" value="125"/>
</dbReference>
<dbReference type="GeneID" id="107431991"/>
<dbReference type="CDD" id="cd03784">
    <property type="entry name" value="GT1_Gtf-like"/>
    <property type="match status" value="1"/>
</dbReference>
<evidence type="ECO:0000313" key="7">
    <source>
        <dbReference type="Proteomes" id="UP001652623"/>
    </source>
</evidence>
<keyword evidence="2 4" id="KW-0328">Glycosyltransferase</keyword>
<dbReference type="InParanoid" id="A0A6P4AQ36"/>
<evidence type="ECO:0000256" key="4">
    <source>
        <dbReference type="RuleBase" id="RU003718"/>
    </source>
</evidence>
<dbReference type="KEGG" id="zju:107431991"/>
<dbReference type="Proteomes" id="UP001652623">
    <property type="component" value="Chromosome 11"/>
</dbReference>
<dbReference type="SMR" id="A0A6P4AQ36"/>
<evidence type="ECO:0000256" key="2">
    <source>
        <dbReference type="ARBA" id="ARBA00022676"/>
    </source>
</evidence>
<feature type="domain" description="Glycosyltransferase N-terminal" evidence="6">
    <location>
        <begin position="12"/>
        <end position="249"/>
    </location>
</feature>
<organism evidence="7 8">
    <name type="scientific">Ziziphus jujuba</name>
    <name type="common">Chinese jujube</name>
    <name type="synonym">Ziziphus sativa</name>
    <dbReference type="NCBI Taxonomy" id="326968"/>
    <lineage>
        <taxon>Eukaryota</taxon>
        <taxon>Viridiplantae</taxon>
        <taxon>Streptophyta</taxon>
        <taxon>Embryophyta</taxon>
        <taxon>Tracheophyta</taxon>
        <taxon>Spermatophyta</taxon>
        <taxon>Magnoliopsida</taxon>
        <taxon>eudicotyledons</taxon>
        <taxon>Gunneridae</taxon>
        <taxon>Pentapetalae</taxon>
        <taxon>rosids</taxon>
        <taxon>fabids</taxon>
        <taxon>Rosales</taxon>
        <taxon>Rhamnaceae</taxon>
        <taxon>Paliureae</taxon>
        <taxon>Ziziphus</taxon>
    </lineage>
</organism>
<gene>
    <name evidence="8" type="primary">LOC107431991</name>
</gene>
<sequence length="497" mass="55534">MALETSTQPHFVLIPLMAQGHMIPMIDMAKLLAERGVLVSLVTTPHNASRFESIISRATLSGLPIRLVQIPFQSEKVGLPIGYENLDSLPSRDMLRKFYSAVSMLQKPLEHHLEERKPLPTCIISDKYLSWTSETAKKFGIPRLVFHGMCCFSLLSSHNVKLYNAHQSVTSDSEPFVVPGLPHKVEITKAQLPGAFVTQADLDDVRGKTQEAESSSYGVVVNSFQELERGCAEEYEKALNKKVWCIGPVSLCNKNDLDKVERGNRASIDQNQCLQWLNTMKPKSVIYACLGSQCRLVAAQLAELGLGLEASGKPFIWVVKAGENFSEFENWLSEERFEERIKGKGLLIKGWAPQVLILSHPAIGGFLTHCGWNSTIEGVCSGLPMITWPLFAEQFFNEKLVIEVLKIGVRVGVEIPVRWGDEEKVGVLVRKEGVKKAIEMVMDEGEEGEKRRKRARELGVEARRATEEGGSSYMNLSALIQDIIEQTNQNKLKFLKN</sequence>
<dbReference type="FunFam" id="3.40.50.2000:FF:000071">
    <property type="entry name" value="Glycosyltransferase"/>
    <property type="match status" value="1"/>
</dbReference>
<evidence type="ECO:0000313" key="8">
    <source>
        <dbReference type="RefSeq" id="XP_015898533.1"/>
    </source>
</evidence>
<accession>A0A6P4AQ36</accession>
<evidence type="ECO:0000256" key="5">
    <source>
        <dbReference type="RuleBase" id="RU362057"/>
    </source>
</evidence>
<dbReference type="Gene3D" id="3.40.50.2000">
    <property type="entry name" value="Glycogen Phosphorylase B"/>
    <property type="match status" value="2"/>
</dbReference>
<dbReference type="SUPFAM" id="SSF53756">
    <property type="entry name" value="UDP-Glycosyltransferase/glycogen phosphorylase"/>
    <property type="match status" value="1"/>
</dbReference>
<name>A0A6P4AQ36_ZIZJJ</name>
<dbReference type="EC" id="2.4.1.-" evidence="5"/>
<dbReference type="PANTHER" id="PTHR48047:SF143">
    <property type="entry name" value="UDP-GLYCOSYLTRANSFERASE 73D1"/>
    <property type="match status" value="1"/>
</dbReference>
<keyword evidence="7" id="KW-1185">Reference proteome</keyword>
<dbReference type="PANTHER" id="PTHR48047">
    <property type="entry name" value="GLYCOSYLTRANSFERASE"/>
    <property type="match status" value="1"/>
</dbReference>
<keyword evidence="3 4" id="KW-0808">Transferase</keyword>
<dbReference type="RefSeq" id="XP_015898533.1">
    <property type="nucleotide sequence ID" value="XM_016043047.4"/>
</dbReference>
<reference evidence="8" key="1">
    <citation type="submission" date="2025-08" db="UniProtKB">
        <authorList>
            <consortium name="RefSeq"/>
        </authorList>
    </citation>
    <scope>IDENTIFICATION</scope>
    <source>
        <tissue evidence="8">Seedling</tissue>
    </source>
</reference>
<dbReference type="InterPro" id="IPR035595">
    <property type="entry name" value="UDP_glycos_trans_CS"/>
</dbReference>
<dbReference type="GO" id="GO:0035251">
    <property type="term" value="F:UDP-glucosyltransferase activity"/>
    <property type="evidence" value="ECO:0007669"/>
    <property type="project" value="TreeGrafter"/>
</dbReference>